<dbReference type="Pfam" id="PF13639">
    <property type="entry name" value="zf-RING_2"/>
    <property type="match status" value="1"/>
</dbReference>
<gene>
    <name evidence="9" type="primary">Aste57867_21220</name>
    <name evidence="8" type="ORF">As57867_021152</name>
    <name evidence="9" type="ORF">ASTE57867_21220</name>
</gene>
<organism evidence="9 10">
    <name type="scientific">Aphanomyces stellatus</name>
    <dbReference type="NCBI Taxonomy" id="120398"/>
    <lineage>
        <taxon>Eukaryota</taxon>
        <taxon>Sar</taxon>
        <taxon>Stramenopiles</taxon>
        <taxon>Oomycota</taxon>
        <taxon>Saprolegniomycetes</taxon>
        <taxon>Saprolegniales</taxon>
        <taxon>Verrucalvaceae</taxon>
        <taxon>Aphanomyces</taxon>
    </lineage>
</organism>
<dbReference type="Pfam" id="PF02225">
    <property type="entry name" value="PA"/>
    <property type="match status" value="1"/>
</dbReference>
<evidence type="ECO:0000313" key="10">
    <source>
        <dbReference type="Proteomes" id="UP000332933"/>
    </source>
</evidence>
<dbReference type="CDD" id="cd00538">
    <property type="entry name" value="PA"/>
    <property type="match status" value="1"/>
</dbReference>
<proteinExistence type="predicted"/>
<dbReference type="CDD" id="cd16473">
    <property type="entry name" value="RING-H2_RNF103"/>
    <property type="match status" value="1"/>
</dbReference>
<evidence type="ECO:0000256" key="5">
    <source>
        <dbReference type="PROSITE-ProRule" id="PRU00175"/>
    </source>
</evidence>
<keyword evidence="2 6" id="KW-0812">Transmembrane</keyword>
<dbReference type="GO" id="GO:0006511">
    <property type="term" value="P:ubiquitin-dependent protein catabolic process"/>
    <property type="evidence" value="ECO:0007669"/>
    <property type="project" value="TreeGrafter"/>
</dbReference>
<dbReference type="GO" id="GO:0016020">
    <property type="term" value="C:membrane"/>
    <property type="evidence" value="ECO:0007669"/>
    <property type="project" value="UniProtKB-SubCell"/>
</dbReference>
<keyword evidence="5" id="KW-0479">Metal-binding</keyword>
<evidence type="ECO:0000256" key="2">
    <source>
        <dbReference type="ARBA" id="ARBA00022692"/>
    </source>
</evidence>
<dbReference type="EMBL" id="VJMH01006962">
    <property type="protein sequence ID" value="KAF0687000.1"/>
    <property type="molecule type" value="Genomic_DNA"/>
</dbReference>
<dbReference type="SUPFAM" id="SSF57850">
    <property type="entry name" value="RING/U-box"/>
    <property type="match status" value="1"/>
</dbReference>
<feature type="domain" description="RING-type" evidence="7">
    <location>
        <begin position="230"/>
        <end position="272"/>
    </location>
</feature>
<evidence type="ECO:0000313" key="8">
    <source>
        <dbReference type="EMBL" id="KAF0687000.1"/>
    </source>
</evidence>
<dbReference type="SMART" id="SM00184">
    <property type="entry name" value="RING"/>
    <property type="match status" value="1"/>
</dbReference>
<dbReference type="InterPro" id="IPR051826">
    <property type="entry name" value="E3_ubiquitin-ligase_domain"/>
</dbReference>
<evidence type="ECO:0000256" key="1">
    <source>
        <dbReference type="ARBA" id="ARBA00004370"/>
    </source>
</evidence>
<dbReference type="EMBL" id="CAADRA010006988">
    <property type="protein sequence ID" value="VFT97892.1"/>
    <property type="molecule type" value="Genomic_DNA"/>
</dbReference>
<dbReference type="InterPro" id="IPR001841">
    <property type="entry name" value="Znf_RING"/>
</dbReference>
<dbReference type="PANTHER" id="PTHR22765">
    <property type="entry name" value="RING FINGER AND PROTEASE ASSOCIATED DOMAIN-CONTAINING"/>
    <property type="match status" value="1"/>
</dbReference>
<comment type="subcellular location">
    <subcellularLocation>
        <location evidence="1">Membrane</location>
    </subcellularLocation>
</comment>
<dbReference type="InterPro" id="IPR003137">
    <property type="entry name" value="PA_domain"/>
</dbReference>
<evidence type="ECO:0000256" key="3">
    <source>
        <dbReference type="ARBA" id="ARBA00022989"/>
    </source>
</evidence>
<dbReference type="GO" id="GO:0061630">
    <property type="term" value="F:ubiquitin protein ligase activity"/>
    <property type="evidence" value="ECO:0007669"/>
    <property type="project" value="TreeGrafter"/>
</dbReference>
<dbReference type="GO" id="GO:0008270">
    <property type="term" value="F:zinc ion binding"/>
    <property type="evidence" value="ECO:0007669"/>
    <property type="project" value="UniProtKB-KW"/>
</dbReference>
<keyword evidence="4 6" id="KW-0472">Membrane</keyword>
<keyword evidence="5" id="KW-0863">Zinc-finger</keyword>
<feature type="transmembrane region" description="Helical" evidence="6">
    <location>
        <begin position="175"/>
        <end position="196"/>
    </location>
</feature>
<dbReference type="AlphaFoldDB" id="A0A485LLL5"/>
<protein>
    <submittedName>
        <fullName evidence="9">Aste57867_21220 protein</fullName>
    </submittedName>
</protein>
<evidence type="ECO:0000259" key="7">
    <source>
        <dbReference type="PROSITE" id="PS50089"/>
    </source>
</evidence>
<keyword evidence="10" id="KW-1185">Reference proteome</keyword>
<keyword evidence="5" id="KW-0862">Zinc</keyword>
<evidence type="ECO:0000256" key="4">
    <source>
        <dbReference type="ARBA" id="ARBA00023136"/>
    </source>
</evidence>
<dbReference type="Gene3D" id="3.50.30.30">
    <property type="match status" value="1"/>
</dbReference>
<evidence type="ECO:0000313" key="9">
    <source>
        <dbReference type="EMBL" id="VFT97892.1"/>
    </source>
</evidence>
<reference evidence="9 10" key="1">
    <citation type="submission" date="2019-03" db="EMBL/GenBank/DDBJ databases">
        <authorList>
            <person name="Gaulin E."/>
            <person name="Dumas B."/>
        </authorList>
    </citation>
    <scope>NUCLEOTIDE SEQUENCE [LARGE SCALE GENOMIC DNA]</scope>
    <source>
        <strain evidence="9">CBS 568.67</strain>
    </source>
</reference>
<dbReference type="OrthoDB" id="8062037at2759"/>
<dbReference type="PROSITE" id="PS50089">
    <property type="entry name" value="ZF_RING_2"/>
    <property type="match status" value="1"/>
</dbReference>
<accession>A0A485LLL5</accession>
<dbReference type="Proteomes" id="UP000332933">
    <property type="component" value="Unassembled WGS sequence"/>
</dbReference>
<dbReference type="PANTHER" id="PTHR22765:SF434">
    <property type="entry name" value="GB|AAD18119.1-RELATED"/>
    <property type="match status" value="1"/>
</dbReference>
<dbReference type="InterPro" id="IPR013083">
    <property type="entry name" value="Znf_RING/FYVE/PHD"/>
</dbReference>
<keyword evidence="3 6" id="KW-1133">Transmembrane helix</keyword>
<evidence type="ECO:0000256" key="6">
    <source>
        <dbReference type="SAM" id="Phobius"/>
    </source>
</evidence>
<dbReference type="SUPFAM" id="SSF52025">
    <property type="entry name" value="PA domain"/>
    <property type="match status" value="1"/>
</dbReference>
<dbReference type="InterPro" id="IPR046450">
    <property type="entry name" value="PA_dom_sf"/>
</dbReference>
<reference evidence="8" key="2">
    <citation type="submission" date="2019-06" db="EMBL/GenBank/DDBJ databases">
        <title>Genomics analysis of Aphanomyces spp. identifies a new class of oomycete effector associated with host adaptation.</title>
        <authorList>
            <person name="Gaulin E."/>
        </authorList>
    </citation>
    <scope>NUCLEOTIDE SEQUENCE</scope>
    <source>
        <strain evidence="8">CBS 578.67</strain>
    </source>
</reference>
<dbReference type="Gene3D" id="3.30.40.10">
    <property type="entry name" value="Zinc/RING finger domain, C3HC4 (zinc finger)"/>
    <property type="match status" value="1"/>
</dbReference>
<name>A0A485LLL5_9STRA</name>
<sequence length="277" mass="30845">MRRVLSVAPALASALVVTRPIVLHAPHIFADFGARTELSEKLLVLGDPLDGCHRFQNDVADSIVLVQRGNCRFVTKARLAQEANASAIVVMDDLPRHRWEVRMQGDESGVISIPSIFISHATGSDLLKLTNMSASLNATAEVRTLQRVLESWDVDVDSIRVLTSVLDFFHTMLPYLGYVYAISFFVVMMSSLYSILTDATAWYTQQSVRKSMWQNLLVTPCSDAAVGETCSICLDEFTANHVVTVLPCPHIYHRDCIDMWFEKGGNCCPICKRDAFT</sequence>